<comment type="caution">
    <text evidence="1">The sequence shown here is derived from an EMBL/GenBank/DDBJ whole genome shotgun (WGS) entry which is preliminary data.</text>
</comment>
<organism evidence="1 2">
    <name type="scientific">Sunxiuqinia dokdonensis</name>
    <dbReference type="NCBI Taxonomy" id="1409788"/>
    <lineage>
        <taxon>Bacteria</taxon>
        <taxon>Pseudomonadati</taxon>
        <taxon>Bacteroidota</taxon>
        <taxon>Bacteroidia</taxon>
        <taxon>Marinilabiliales</taxon>
        <taxon>Prolixibacteraceae</taxon>
        <taxon>Sunxiuqinia</taxon>
    </lineage>
</organism>
<reference evidence="2" key="1">
    <citation type="submission" date="2015-07" db="EMBL/GenBank/DDBJ databases">
        <title>Genome sequencing of Sunxiuqinia dokdonensis strain SK.</title>
        <authorList>
            <person name="Ahn S."/>
            <person name="Kim B.-C."/>
        </authorList>
    </citation>
    <scope>NUCLEOTIDE SEQUENCE [LARGE SCALE GENOMIC DNA]</scope>
    <source>
        <strain evidence="2">SK</strain>
    </source>
</reference>
<dbReference type="STRING" id="1409788.NC99_40040"/>
<dbReference type="AlphaFoldDB" id="A0A0L8V3Y0"/>
<protein>
    <submittedName>
        <fullName evidence="1">Uncharacterized protein</fullName>
    </submittedName>
</protein>
<sequence>MFPHKLKERFIHNWKFFPLKLWKICLPSRLFLETKKQGDGIRCLVLHPPHKTDLLRVA</sequence>
<dbReference type="EMBL" id="LGIA01000197">
    <property type="protein sequence ID" value="KOH43180.1"/>
    <property type="molecule type" value="Genomic_DNA"/>
</dbReference>
<proteinExistence type="predicted"/>
<keyword evidence="2" id="KW-1185">Reference proteome</keyword>
<dbReference type="Proteomes" id="UP000036958">
    <property type="component" value="Unassembled WGS sequence"/>
</dbReference>
<evidence type="ECO:0000313" key="1">
    <source>
        <dbReference type="EMBL" id="KOH43180.1"/>
    </source>
</evidence>
<accession>A0A0L8V3Y0</accession>
<gene>
    <name evidence="1" type="ORF">NC99_40040</name>
</gene>
<name>A0A0L8V3Y0_9BACT</name>
<evidence type="ECO:0000313" key="2">
    <source>
        <dbReference type="Proteomes" id="UP000036958"/>
    </source>
</evidence>